<protein>
    <submittedName>
        <fullName evidence="1">Uncharacterized protein</fullName>
    </submittedName>
</protein>
<sequence length="66" mass="7617">MKDEYDFSKGVRGKFYRPNAKSNLPIYLDEDVFDYLSSKAKAKGIEVNDMVNDILRKDIDLIEGVK</sequence>
<dbReference type="RefSeq" id="WP_074667040.1">
    <property type="nucleotide sequence ID" value="NZ_FNNH01000019.1"/>
</dbReference>
<name>A0A1H2V5H8_9PROT</name>
<organism evidence="1 2">
    <name type="scientific">Nitrosomonas communis</name>
    <dbReference type="NCBI Taxonomy" id="44574"/>
    <lineage>
        <taxon>Bacteria</taxon>
        <taxon>Pseudomonadati</taxon>
        <taxon>Pseudomonadota</taxon>
        <taxon>Betaproteobacteria</taxon>
        <taxon>Nitrosomonadales</taxon>
        <taxon>Nitrosomonadaceae</taxon>
        <taxon>Nitrosomonas</taxon>
    </lineage>
</organism>
<dbReference type="EMBL" id="FNNH01000019">
    <property type="protein sequence ID" value="SDW63184.1"/>
    <property type="molecule type" value="Genomic_DNA"/>
</dbReference>
<dbReference type="AlphaFoldDB" id="A0A1H2V5H8"/>
<proteinExistence type="predicted"/>
<reference evidence="1 2" key="1">
    <citation type="submission" date="2016-10" db="EMBL/GenBank/DDBJ databases">
        <authorList>
            <person name="de Groot N.N."/>
        </authorList>
    </citation>
    <scope>NUCLEOTIDE SEQUENCE [LARGE SCALE GENOMIC DNA]</scope>
    <source>
        <strain evidence="1 2">Nm110</strain>
    </source>
</reference>
<evidence type="ECO:0000313" key="1">
    <source>
        <dbReference type="EMBL" id="SDW63184.1"/>
    </source>
</evidence>
<gene>
    <name evidence="1" type="ORF">SAMN05421882_101950</name>
</gene>
<dbReference type="Proteomes" id="UP000183454">
    <property type="component" value="Unassembled WGS sequence"/>
</dbReference>
<accession>A0A1H2V5H8</accession>
<evidence type="ECO:0000313" key="2">
    <source>
        <dbReference type="Proteomes" id="UP000183454"/>
    </source>
</evidence>